<accession>A0A4Y2ISQ5</accession>
<comment type="caution">
    <text evidence="2">The sequence shown here is derived from an EMBL/GenBank/DDBJ whole genome shotgun (WGS) entry which is preliminary data.</text>
</comment>
<dbReference type="AlphaFoldDB" id="A0A4Y2ISQ5"/>
<sequence length="102" mass="11610">MASGMISLIDCHRKPAPTMRHPASDCLCTTHHRETFCNTGVRRDSVKGEYKISDEDGDNADLLALFEGDEEILWRRTGRNGKKGQEETRRAVEEMKKGQEEM</sequence>
<protein>
    <submittedName>
        <fullName evidence="2">Uncharacterized protein</fullName>
    </submittedName>
</protein>
<dbReference type="Proteomes" id="UP000499080">
    <property type="component" value="Unassembled WGS sequence"/>
</dbReference>
<feature type="region of interest" description="Disordered" evidence="1">
    <location>
        <begin position="77"/>
        <end position="102"/>
    </location>
</feature>
<evidence type="ECO:0000313" key="2">
    <source>
        <dbReference type="EMBL" id="GBM80891.1"/>
    </source>
</evidence>
<feature type="compositionally biased region" description="Basic and acidic residues" evidence="1">
    <location>
        <begin position="83"/>
        <end position="102"/>
    </location>
</feature>
<dbReference type="EMBL" id="BGPR01002911">
    <property type="protein sequence ID" value="GBM80891.1"/>
    <property type="molecule type" value="Genomic_DNA"/>
</dbReference>
<evidence type="ECO:0000256" key="1">
    <source>
        <dbReference type="SAM" id="MobiDB-lite"/>
    </source>
</evidence>
<evidence type="ECO:0000313" key="3">
    <source>
        <dbReference type="Proteomes" id="UP000499080"/>
    </source>
</evidence>
<organism evidence="2 3">
    <name type="scientific">Araneus ventricosus</name>
    <name type="common">Orbweaver spider</name>
    <name type="synonym">Epeira ventricosa</name>
    <dbReference type="NCBI Taxonomy" id="182803"/>
    <lineage>
        <taxon>Eukaryota</taxon>
        <taxon>Metazoa</taxon>
        <taxon>Ecdysozoa</taxon>
        <taxon>Arthropoda</taxon>
        <taxon>Chelicerata</taxon>
        <taxon>Arachnida</taxon>
        <taxon>Araneae</taxon>
        <taxon>Araneomorphae</taxon>
        <taxon>Entelegynae</taxon>
        <taxon>Araneoidea</taxon>
        <taxon>Araneidae</taxon>
        <taxon>Araneus</taxon>
    </lineage>
</organism>
<keyword evidence="3" id="KW-1185">Reference proteome</keyword>
<proteinExistence type="predicted"/>
<name>A0A4Y2ISQ5_ARAVE</name>
<reference evidence="2 3" key="1">
    <citation type="journal article" date="2019" name="Sci. Rep.">
        <title>Orb-weaving spider Araneus ventricosus genome elucidates the spidroin gene catalogue.</title>
        <authorList>
            <person name="Kono N."/>
            <person name="Nakamura H."/>
            <person name="Ohtoshi R."/>
            <person name="Moran D.A.P."/>
            <person name="Shinohara A."/>
            <person name="Yoshida Y."/>
            <person name="Fujiwara M."/>
            <person name="Mori M."/>
            <person name="Tomita M."/>
            <person name="Arakawa K."/>
        </authorList>
    </citation>
    <scope>NUCLEOTIDE SEQUENCE [LARGE SCALE GENOMIC DNA]</scope>
</reference>
<gene>
    <name evidence="2" type="ORF">AVEN_245597_1</name>
</gene>